<evidence type="ECO:0000313" key="2">
    <source>
        <dbReference type="EMBL" id="KAJ8363889.1"/>
    </source>
</evidence>
<protein>
    <submittedName>
        <fullName evidence="2">Uncharacterized protein</fullName>
    </submittedName>
</protein>
<evidence type="ECO:0000256" key="1">
    <source>
        <dbReference type="SAM" id="MobiDB-lite"/>
    </source>
</evidence>
<proteinExistence type="predicted"/>
<dbReference type="AlphaFoldDB" id="A0A9Q1J206"/>
<evidence type="ECO:0000313" key="3">
    <source>
        <dbReference type="Proteomes" id="UP001152622"/>
    </source>
</evidence>
<sequence>MVIHQGNVHFTSHSLEARINHRQPGGCAGDLTSLTAEEIKRKRFKGVKEKMTICVCLPRRVAVLPSDRSVREARIKRRGGKRRPSRPRDLAGQLQSARERLVRSRPVANRVLCVWWASLEPRPQLNPHGARGTL</sequence>
<gene>
    <name evidence="2" type="ORF">SKAU_G00127200</name>
</gene>
<comment type="caution">
    <text evidence="2">The sequence shown here is derived from an EMBL/GenBank/DDBJ whole genome shotgun (WGS) entry which is preliminary data.</text>
</comment>
<feature type="compositionally biased region" description="Basic residues" evidence="1">
    <location>
        <begin position="74"/>
        <end position="85"/>
    </location>
</feature>
<feature type="region of interest" description="Disordered" evidence="1">
    <location>
        <begin position="72"/>
        <end position="99"/>
    </location>
</feature>
<accession>A0A9Q1J206</accession>
<keyword evidence="3" id="KW-1185">Reference proteome</keyword>
<organism evidence="2 3">
    <name type="scientific">Synaphobranchus kaupii</name>
    <name type="common">Kaup's arrowtooth eel</name>
    <dbReference type="NCBI Taxonomy" id="118154"/>
    <lineage>
        <taxon>Eukaryota</taxon>
        <taxon>Metazoa</taxon>
        <taxon>Chordata</taxon>
        <taxon>Craniata</taxon>
        <taxon>Vertebrata</taxon>
        <taxon>Euteleostomi</taxon>
        <taxon>Actinopterygii</taxon>
        <taxon>Neopterygii</taxon>
        <taxon>Teleostei</taxon>
        <taxon>Anguilliformes</taxon>
        <taxon>Synaphobranchidae</taxon>
        <taxon>Synaphobranchus</taxon>
    </lineage>
</organism>
<dbReference type="Proteomes" id="UP001152622">
    <property type="component" value="Chromosome 4"/>
</dbReference>
<name>A0A9Q1J206_SYNKA</name>
<reference evidence="2" key="1">
    <citation type="journal article" date="2023" name="Science">
        <title>Genome structures resolve the early diversification of teleost fishes.</title>
        <authorList>
            <person name="Parey E."/>
            <person name="Louis A."/>
            <person name="Montfort J."/>
            <person name="Bouchez O."/>
            <person name="Roques C."/>
            <person name="Iampietro C."/>
            <person name="Lluch J."/>
            <person name="Castinel A."/>
            <person name="Donnadieu C."/>
            <person name="Desvignes T."/>
            <person name="Floi Bucao C."/>
            <person name="Jouanno E."/>
            <person name="Wen M."/>
            <person name="Mejri S."/>
            <person name="Dirks R."/>
            <person name="Jansen H."/>
            <person name="Henkel C."/>
            <person name="Chen W.J."/>
            <person name="Zahm M."/>
            <person name="Cabau C."/>
            <person name="Klopp C."/>
            <person name="Thompson A.W."/>
            <person name="Robinson-Rechavi M."/>
            <person name="Braasch I."/>
            <person name="Lecointre G."/>
            <person name="Bobe J."/>
            <person name="Postlethwait J.H."/>
            <person name="Berthelot C."/>
            <person name="Roest Crollius H."/>
            <person name="Guiguen Y."/>
        </authorList>
    </citation>
    <scope>NUCLEOTIDE SEQUENCE</scope>
    <source>
        <strain evidence="2">WJC10195</strain>
    </source>
</reference>
<dbReference type="EMBL" id="JAINUF010000004">
    <property type="protein sequence ID" value="KAJ8363889.1"/>
    <property type="molecule type" value="Genomic_DNA"/>
</dbReference>